<dbReference type="SUPFAM" id="SSF51430">
    <property type="entry name" value="NAD(P)-linked oxidoreductase"/>
    <property type="match status" value="1"/>
</dbReference>
<dbReference type="OrthoDB" id="9804790at2"/>
<dbReference type="InterPro" id="IPR036812">
    <property type="entry name" value="NAD(P)_OxRdtase_dom_sf"/>
</dbReference>
<keyword evidence="2" id="KW-0521">NADP</keyword>
<dbReference type="EMBL" id="CP039712">
    <property type="protein sequence ID" value="QCI86606.1"/>
    <property type="molecule type" value="Genomic_DNA"/>
</dbReference>
<name>A0A4D7CXS7_9ENTE</name>
<sequence length="274" mass="31006">MTMTEYYTLTNGLQIPKIGLGTWQVRDEEEAVQSVVTALKNGYRLIDTAAVYQNEEAVGKGLRESGVAREDIFVTSKVWNADQGYDTTIQAYKDSLARLQLDYLDLYLIHWPTAGKYVETWKAMETLYNEGLVKAIGVSNFHQHHLEDILEVATIVPMVNQIELHPELSQEELVAYCKEKDILVEAYSPLGHGKLLDHPVITEMAEAKGKSVAQIILRWIIQRDIVALPKSVTESRIIENGDIFNFELTKTEMATINQLNTNTRVSADPDNFDF</sequence>
<protein>
    <submittedName>
        <fullName evidence="4">Aldo/keto reductase</fullName>
    </submittedName>
</protein>
<keyword evidence="5" id="KW-1185">Reference proteome</keyword>
<dbReference type="Proteomes" id="UP000298615">
    <property type="component" value="Chromosome"/>
</dbReference>
<keyword evidence="3" id="KW-0560">Oxidoreductase</keyword>
<dbReference type="InterPro" id="IPR020471">
    <property type="entry name" value="AKR"/>
</dbReference>
<dbReference type="Gene3D" id="3.20.20.100">
    <property type="entry name" value="NADP-dependent oxidoreductase domain"/>
    <property type="match status" value="1"/>
</dbReference>
<evidence type="ECO:0000256" key="3">
    <source>
        <dbReference type="ARBA" id="ARBA00023002"/>
    </source>
</evidence>
<gene>
    <name evidence="4" type="ORF">FA707_06315</name>
</gene>
<dbReference type="PANTHER" id="PTHR43827:SF3">
    <property type="entry name" value="NADP-DEPENDENT OXIDOREDUCTASE DOMAIN-CONTAINING PROTEIN"/>
    <property type="match status" value="1"/>
</dbReference>
<dbReference type="AlphaFoldDB" id="A0A4D7CXS7"/>
<dbReference type="PIRSF" id="PIRSF000097">
    <property type="entry name" value="AKR"/>
    <property type="match status" value="1"/>
</dbReference>
<organism evidence="4 5">
    <name type="scientific">Vagococcus zengguangii</name>
    <dbReference type="NCBI Taxonomy" id="2571750"/>
    <lineage>
        <taxon>Bacteria</taxon>
        <taxon>Bacillati</taxon>
        <taxon>Bacillota</taxon>
        <taxon>Bacilli</taxon>
        <taxon>Lactobacillales</taxon>
        <taxon>Enterococcaceae</taxon>
        <taxon>Vagococcus</taxon>
    </lineage>
</organism>
<evidence type="ECO:0000313" key="4">
    <source>
        <dbReference type="EMBL" id="QCI86606.1"/>
    </source>
</evidence>
<evidence type="ECO:0000256" key="2">
    <source>
        <dbReference type="ARBA" id="ARBA00022857"/>
    </source>
</evidence>
<accession>A0A4D7CXS7</accession>
<reference evidence="4 5" key="1">
    <citation type="submission" date="2019-04" db="EMBL/GenBank/DDBJ databases">
        <title>Vagococcus sp. nov., isolated from faeces of yaks (Bos grunniens).</title>
        <authorList>
            <person name="Ge Y."/>
        </authorList>
    </citation>
    <scope>NUCLEOTIDE SEQUENCE [LARGE SCALE GENOMIC DNA]</scope>
    <source>
        <strain evidence="4 5">MN-17</strain>
    </source>
</reference>
<dbReference type="InterPro" id="IPR018170">
    <property type="entry name" value="Aldo/ket_reductase_CS"/>
</dbReference>
<dbReference type="PROSITE" id="PS00063">
    <property type="entry name" value="ALDOKETO_REDUCTASE_3"/>
    <property type="match status" value="1"/>
</dbReference>
<dbReference type="PROSITE" id="PS00798">
    <property type="entry name" value="ALDOKETO_REDUCTASE_1"/>
    <property type="match status" value="1"/>
</dbReference>
<dbReference type="InterPro" id="IPR023210">
    <property type="entry name" value="NADP_OxRdtase_dom"/>
</dbReference>
<dbReference type="PANTHER" id="PTHR43827">
    <property type="entry name" value="2,5-DIKETO-D-GLUCONIC ACID REDUCTASE"/>
    <property type="match status" value="1"/>
</dbReference>
<evidence type="ECO:0000313" key="5">
    <source>
        <dbReference type="Proteomes" id="UP000298615"/>
    </source>
</evidence>
<dbReference type="KEGG" id="vao:FA707_06315"/>
<proteinExistence type="inferred from homology"/>
<evidence type="ECO:0000256" key="1">
    <source>
        <dbReference type="ARBA" id="ARBA00007905"/>
    </source>
</evidence>
<dbReference type="FunFam" id="3.20.20.100:FF:000015">
    <property type="entry name" value="Oxidoreductase, aldo/keto reductase family"/>
    <property type="match status" value="1"/>
</dbReference>
<dbReference type="GO" id="GO:0016616">
    <property type="term" value="F:oxidoreductase activity, acting on the CH-OH group of donors, NAD or NADP as acceptor"/>
    <property type="evidence" value="ECO:0007669"/>
    <property type="project" value="UniProtKB-ARBA"/>
</dbReference>
<dbReference type="PROSITE" id="PS00062">
    <property type="entry name" value="ALDOKETO_REDUCTASE_2"/>
    <property type="match status" value="1"/>
</dbReference>
<dbReference type="PRINTS" id="PR00069">
    <property type="entry name" value="ALDKETRDTASE"/>
</dbReference>
<dbReference type="RefSeq" id="WP_136953437.1">
    <property type="nucleotide sequence ID" value="NZ_CP039712.1"/>
</dbReference>
<dbReference type="Pfam" id="PF00248">
    <property type="entry name" value="Aldo_ket_red"/>
    <property type="match status" value="1"/>
</dbReference>
<comment type="similarity">
    <text evidence="1">Belongs to the aldo/keto reductase family.</text>
</comment>